<keyword evidence="3" id="KW-1185">Reference proteome</keyword>
<proteinExistence type="predicted"/>
<protein>
    <submittedName>
        <fullName evidence="2">Uncharacterized protein</fullName>
    </submittedName>
</protein>
<dbReference type="Proteomes" id="UP000550729">
    <property type="component" value="Unassembled WGS sequence"/>
</dbReference>
<evidence type="ECO:0000313" key="2">
    <source>
        <dbReference type="EMBL" id="NMO04054.1"/>
    </source>
</evidence>
<gene>
    <name evidence="2" type="ORF">HH308_22830</name>
</gene>
<dbReference type="AlphaFoldDB" id="A0A848KZB5"/>
<dbReference type="RefSeq" id="WP_170196557.1">
    <property type="nucleotide sequence ID" value="NZ_JABBNB010000030.1"/>
</dbReference>
<feature type="compositionally biased region" description="Basic and acidic residues" evidence="1">
    <location>
        <begin position="9"/>
        <end position="20"/>
    </location>
</feature>
<dbReference type="EMBL" id="JABBNB010000030">
    <property type="protein sequence ID" value="NMO04054.1"/>
    <property type="molecule type" value="Genomic_DNA"/>
</dbReference>
<evidence type="ECO:0000256" key="1">
    <source>
        <dbReference type="SAM" id="MobiDB-lite"/>
    </source>
</evidence>
<feature type="region of interest" description="Disordered" evidence="1">
    <location>
        <begin position="1"/>
        <end position="20"/>
    </location>
</feature>
<comment type="caution">
    <text evidence="2">The sequence shown here is derived from an EMBL/GenBank/DDBJ whole genome shotgun (WGS) entry which is preliminary data.</text>
</comment>
<name>A0A848KZB5_9ACTN</name>
<evidence type="ECO:0000313" key="3">
    <source>
        <dbReference type="Proteomes" id="UP000550729"/>
    </source>
</evidence>
<sequence>MASSKKSTKSTEGKKAKKTQEAHITNFLSSVIDSTKDLVDDLLETAGDVEKDVRERADDVRETVTPSNIDIESLRKQVRNLSDQVEKLANLRVSTK</sequence>
<reference evidence="2 3" key="1">
    <citation type="submission" date="2020-04" db="EMBL/GenBank/DDBJ databases">
        <title>Gordonia sp. nov. TBRC 11910.</title>
        <authorList>
            <person name="Suriyachadkun C."/>
        </authorList>
    </citation>
    <scope>NUCLEOTIDE SEQUENCE [LARGE SCALE GENOMIC DNA]</scope>
    <source>
        <strain evidence="2 3">TBRC 11910</strain>
    </source>
</reference>
<accession>A0A848KZB5</accession>
<organism evidence="2 3">
    <name type="scientific">Gordonia asplenii</name>
    <dbReference type="NCBI Taxonomy" id="2725283"/>
    <lineage>
        <taxon>Bacteria</taxon>
        <taxon>Bacillati</taxon>
        <taxon>Actinomycetota</taxon>
        <taxon>Actinomycetes</taxon>
        <taxon>Mycobacteriales</taxon>
        <taxon>Gordoniaceae</taxon>
        <taxon>Gordonia</taxon>
    </lineage>
</organism>